<feature type="region of interest" description="Disordered" evidence="1">
    <location>
        <begin position="58"/>
        <end position="104"/>
    </location>
</feature>
<protein>
    <submittedName>
        <fullName evidence="2">Uncharacterized protein</fullName>
    </submittedName>
</protein>
<dbReference type="EMBL" id="AGNL01002011">
    <property type="protein sequence ID" value="EJK76562.1"/>
    <property type="molecule type" value="Genomic_DNA"/>
</dbReference>
<feature type="compositionally biased region" description="Polar residues" evidence="1">
    <location>
        <begin position="64"/>
        <end position="79"/>
    </location>
</feature>
<comment type="caution">
    <text evidence="2">The sequence shown here is derived from an EMBL/GenBank/DDBJ whole genome shotgun (WGS) entry which is preliminary data.</text>
</comment>
<sequence>MEEFKFARDEVQKKAEERREKIREQVMEARENRSVIFNPGTGRFEKYEQKEEGFKLPGFYDGFESQTESNQEQKSQSINLPSLLLGRPPPAPPPMPIPSHPPPG</sequence>
<accession>K0TQS6</accession>
<dbReference type="Proteomes" id="UP000266841">
    <property type="component" value="Unassembled WGS sequence"/>
</dbReference>
<name>K0TQS6_THAOC</name>
<gene>
    <name evidence="2" type="ORF">THAOC_01672</name>
</gene>
<proteinExistence type="predicted"/>
<evidence type="ECO:0000256" key="1">
    <source>
        <dbReference type="SAM" id="MobiDB-lite"/>
    </source>
</evidence>
<reference evidence="2 3" key="1">
    <citation type="journal article" date="2012" name="Genome Biol.">
        <title>Genome and low-iron response of an oceanic diatom adapted to chronic iron limitation.</title>
        <authorList>
            <person name="Lommer M."/>
            <person name="Specht M."/>
            <person name="Roy A.S."/>
            <person name="Kraemer L."/>
            <person name="Andreson R."/>
            <person name="Gutowska M.A."/>
            <person name="Wolf J."/>
            <person name="Bergner S.V."/>
            <person name="Schilhabel M.B."/>
            <person name="Klostermeier U.C."/>
            <person name="Beiko R.G."/>
            <person name="Rosenstiel P."/>
            <person name="Hippler M."/>
            <person name="Laroche J."/>
        </authorList>
    </citation>
    <scope>NUCLEOTIDE SEQUENCE [LARGE SCALE GENOMIC DNA]</scope>
    <source>
        <strain evidence="2 3">CCMP1005</strain>
    </source>
</reference>
<keyword evidence="3" id="KW-1185">Reference proteome</keyword>
<organism evidence="2 3">
    <name type="scientific">Thalassiosira oceanica</name>
    <name type="common">Marine diatom</name>
    <dbReference type="NCBI Taxonomy" id="159749"/>
    <lineage>
        <taxon>Eukaryota</taxon>
        <taxon>Sar</taxon>
        <taxon>Stramenopiles</taxon>
        <taxon>Ochrophyta</taxon>
        <taxon>Bacillariophyta</taxon>
        <taxon>Coscinodiscophyceae</taxon>
        <taxon>Thalassiosirophycidae</taxon>
        <taxon>Thalassiosirales</taxon>
        <taxon>Thalassiosiraceae</taxon>
        <taxon>Thalassiosira</taxon>
    </lineage>
</organism>
<evidence type="ECO:0000313" key="3">
    <source>
        <dbReference type="Proteomes" id="UP000266841"/>
    </source>
</evidence>
<dbReference type="AlphaFoldDB" id="K0TQS6"/>
<feature type="compositionally biased region" description="Pro residues" evidence="1">
    <location>
        <begin position="87"/>
        <end position="104"/>
    </location>
</feature>
<evidence type="ECO:0000313" key="2">
    <source>
        <dbReference type="EMBL" id="EJK76562.1"/>
    </source>
</evidence>